<feature type="compositionally biased region" description="Gly residues" evidence="1">
    <location>
        <begin position="169"/>
        <end position="178"/>
    </location>
</feature>
<dbReference type="AlphaFoldDB" id="A0A150GW31"/>
<evidence type="ECO:0000256" key="1">
    <source>
        <dbReference type="SAM" id="MobiDB-lite"/>
    </source>
</evidence>
<reference evidence="4" key="1">
    <citation type="journal article" date="2016" name="Nat. Commun.">
        <title>The Gonium pectorale genome demonstrates co-option of cell cycle regulation during the evolution of multicellularity.</title>
        <authorList>
            <person name="Hanschen E.R."/>
            <person name="Marriage T.N."/>
            <person name="Ferris P.J."/>
            <person name="Hamaji T."/>
            <person name="Toyoda A."/>
            <person name="Fujiyama A."/>
            <person name="Neme R."/>
            <person name="Noguchi H."/>
            <person name="Minakuchi Y."/>
            <person name="Suzuki M."/>
            <person name="Kawai-Toyooka H."/>
            <person name="Smith D.R."/>
            <person name="Sparks H."/>
            <person name="Anderson J."/>
            <person name="Bakaric R."/>
            <person name="Luria V."/>
            <person name="Karger A."/>
            <person name="Kirschner M.W."/>
            <person name="Durand P.M."/>
            <person name="Michod R.E."/>
            <person name="Nozaki H."/>
            <person name="Olson B.J."/>
        </authorList>
    </citation>
    <scope>NUCLEOTIDE SEQUENCE [LARGE SCALE GENOMIC DNA]</scope>
    <source>
        <strain evidence="4">NIES-2863</strain>
    </source>
</reference>
<evidence type="ECO:0000259" key="2">
    <source>
        <dbReference type="PROSITE" id="PS50174"/>
    </source>
</evidence>
<dbReference type="InterPro" id="IPR000467">
    <property type="entry name" value="G_patch_dom"/>
</dbReference>
<feature type="region of interest" description="Disordered" evidence="1">
    <location>
        <begin position="135"/>
        <end position="181"/>
    </location>
</feature>
<dbReference type="Proteomes" id="UP000075714">
    <property type="component" value="Unassembled WGS sequence"/>
</dbReference>
<feature type="region of interest" description="Disordered" evidence="1">
    <location>
        <begin position="32"/>
        <end position="60"/>
    </location>
</feature>
<sequence length="765" mass="76236">MGTYQVSRSGWREGRGLGVGLWRRADHTDDLGALARGDAPSAPQLPPGASGPWYRDGDSASSGDMGGGYGLTHLAAAGGGGSGAAAAATDPWVGQSAGAAAAAGGSSLLTAAAGEPPAGVSGLLGRIGGLLGRRGGGGGGGGRDAGTGGDDGGGGVGWGGASAQDRMRGGGGGYAGGGARRDNGERIMQRMRDLLFADASLFKVEGGAVTALVEGDALRLRLKQRSRPPSPQQQQLDVGDRACLDLNPPHDPEPLPFLRAAPGVFTFRCPRHRLLLKPGGAASDAGGGGPAWPGAGERRGHGRRGGGGAGISDESSDGDGGGAAAANDMYYCLTVSPTVCDSCGLDELDAVLAAYTRFSEHHAVPYTTAANSQRHGAGAAAATVVPGIPVVAATAAAAAGGAAGKPYDDHRAAPAGEAAYPPVTPSAPPYGPYPAVPPMYGGAQYGQSVSTTRGTQVVAVAPPPSWGPYTAAAAAAAVGLWPSVAAAVSSPEGAAQLAGRAVATARAVGAALVETSHSLAYGIRRRADDVVRSLPPPATEPDRTASGRPVRAAAGAAAAATLLPLRAVVLALWLVARAAALVVGVLTEALAGAGAWGAEVVLFAGALAARWLPMFGAWHRARHARRRLRHHGAGGGGQQAPPPPSVFELLAAALAALAVPGHLARTAAGAALLIYGELHGSLEESFRVLLRAVSDAAAQLAARAGGPSAGGLARRSLEAAGYTLDALTGLRKVGLRAVAREYQRRHATALLEPPPPPALRGRRRR</sequence>
<evidence type="ECO:0000313" key="4">
    <source>
        <dbReference type="Proteomes" id="UP000075714"/>
    </source>
</evidence>
<feature type="compositionally biased region" description="Gly residues" evidence="1">
    <location>
        <begin position="135"/>
        <end position="160"/>
    </location>
</feature>
<name>A0A150GW31_GONPE</name>
<feature type="region of interest" description="Disordered" evidence="1">
    <location>
        <begin position="279"/>
        <end position="320"/>
    </location>
</feature>
<dbReference type="GO" id="GO:0003676">
    <property type="term" value="F:nucleic acid binding"/>
    <property type="evidence" value="ECO:0007669"/>
    <property type="project" value="InterPro"/>
</dbReference>
<evidence type="ECO:0000313" key="3">
    <source>
        <dbReference type="EMBL" id="KXZ53973.1"/>
    </source>
</evidence>
<gene>
    <name evidence="3" type="ORF">GPECTOR_6g892</name>
</gene>
<comment type="caution">
    <text evidence="3">The sequence shown here is derived from an EMBL/GenBank/DDBJ whole genome shotgun (WGS) entry which is preliminary data.</text>
</comment>
<feature type="domain" description="G-patch" evidence="2">
    <location>
        <begin position="1"/>
        <end position="18"/>
    </location>
</feature>
<proteinExistence type="predicted"/>
<protein>
    <recommendedName>
        <fullName evidence="2">G-patch domain-containing protein</fullName>
    </recommendedName>
</protein>
<dbReference type="EMBL" id="LSYV01000007">
    <property type="protein sequence ID" value="KXZ53973.1"/>
    <property type="molecule type" value="Genomic_DNA"/>
</dbReference>
<feature type="region of interest" description="Disordered" evidence="1">
    <location>
        <begin position="746"/>
        <end position="765"/>
    </location>
</feature>
<accession>A0A150GW31</accession>
<dbReference type="OrthoDB" id="553045at2759"/>
<dbReference type="PROSITE" id="PS50174">
    <property type="entry name" value="G_PATCH"/>
    <property type="match status" value="1"/>
</dbReference>
<keyword evidence="4" id="KW-1185">Reference proteome</keyword>
<organism evidence="3 4">
    <name type="scientific">Gonium pectorale</name>
    <name type="common">Green alga</name>
    <dbReference type="NCBI Taxonomy" id="33097"/>
    <lineage>
        <taxon>Eukaryota</taxon>
        <taxon>Viridiplantae</taxon>
        <taxon>Chlorophyta</taxon>
        <taxon>core chlorophytes</taxon>
        <taxon>Chlorophyceae</taxon>
        <taxon>CS clade</taxon>
        <taxon>Chlamydomonadales</taxon>
        <taxon>Volvocaceae</taxon>
        <taxon>Gonium</taxon>
    </lineage>
</organism>